<dbReference type="CDD" id="cd02970">
    <property type="entry name" value="PRX_like2"/>
    <property type="match status" value="1"/>
</dbReference>
<protein>
    <recommendedName>
        <fullName evidence="1">Thioredoxin domain-containing protein</fullName>
    </recommendedName>
</protein>
<reference evidence="2 3" key="1">
    <citation type="submission" date="2014-02" db="EMBL/GenBank/DDBJ databases">
        <title>The small core and large imbalanced accessory genome model reveals a collaborative survival strategy of Sorangium cellulosum strains in nature.</title>
        <authorList>
            <person name="Han K."/>
            <person name="Peng R."/>
            <person name="Blom J."/>
            <person name="Li Y.-Z."/>
        </authorList>
    </citation>
    <scope>NUCLEOTIDE SEQUENCE [LARGE SCALE GENOMIC DNA]</scope>
    <source>
        <strain evidence="2 3">So0157-25</strain>
    </source>
</reference>
<dbReference type="AlphaFoldDB" id="A0A150PBQ9"/>
<evidence type="ECO:0000313" key="3">
    <source>
        <dbReference type="Proteomes" id="UP000075420"/>
    </source>
</evidence>
<evidence type="ECO:0000313" key="2">
    <source>
        <dbReference type="EMBL" id="KYF53061.1"/>
    </source>
</evidence>
<dbReference type="Proteomes" id="UP000075420">
    <property type="component" value="Unassembled WGS sequence"/>
</dbReference>
<dbReference type="PROSITE" id="PS51352">
    <property type="entry name" value="THIOREDOXIN_2"/>
    <property type="match status" value="1"/>
</dbReference>
<organism evidence="2 3">
    <name type="scientific">Sorangium cellulosum</name>
    <name type="common">Polyangium cellulosum</name>
    <dbReference type="NCBI Taxonomy" id="56"/>
    <lineage>
        <taxon>Bacteria</taxon>
        <taxon>Pseudomonadati</taxon>
        <taxon>Myxococcota</taxon>
        <taxon>Polyangia</taxon>
        <taxon>Polyangiales</taxon>
        <taxon>Polyangiaceae</taxon>
        <taxon>Sorangium</taxon>
    </lineage>
</organism>
<evidence type="ECO:0000259" key="1">
    <source>
        <dbReference type="PROSITE" id="PS51352"/>
    </source>
</evidence>
<comment type="caution">
    <text evidence="2">The sequence shown here is derived from an EMBL/GenBank/DDBJ whole genome shotgun (WGS) entry which is preliminary data.</text>
</comment>
<feature type="domain" description="Thioredoxin" evidence="1">
    <location>
        <begin position="10"/>
        <end position="180"/>
    </location>
</feature>
<dbReference type="EMBL" id="JELY01002289">
    <property type="protein sequence ID" value="KYF53061.1"/>
    <property type="molecule type" value="Genomic_DNA"/>
</dbReference>
<dbReference type="InterPro" id="IPR032801">
    <property type="entry name" value="PXL2A/B/C"/>
</dbReference>
<proteinExistence type="predicted"/>
<name>A0A150PBQ9_SORCE</name>
<dbReference type="InterPro" id="IPR036249">
    <property type="entry name" value="Thioredoxin-like_sf"/>
</dbReference>
<accession>A0A150PBQ9</accession>
<dbReference type="SUPFAM" id="SSF52833">
    <property type="entry name" value="Thioredoxin-like"/>
    <property type="match status" value="1"/>
</dbReference>
<dbReference type="Pfam" id="PF13911">
    <property type="entry name" value="AhpC-TSA_2"/>
    <property type="match status" value="1"/>
</dbReference>
<gene>
    <name evidence="2" type="ORF">BE08_36650</name>
</gene>
<dbReference type="Gene3D" id="3.40.30.10">
    <property type="entry name" value="Glutaredoxin"/>
    <property type="match status" value="1"/>
</dbReference>
<sequence length="182" mass="19843">MTDDVRSHRLRPGDRLASFTLETLSHGPLQVPSGGLLHLQFRRFAGCPVCSLHLRSFARGRDELAAAAVQTVAFFHSSAETMRPYHADLPFPVVPDPERRWYGRFGVERSALAGAHPKVVWSAIRGMVGAPSNPFDGEGGKDGLPADFLVGPDGAILDVRYGAHAADHWELEQVIALARANR</sequence>
<dbReference type="InterPro" id="IPR013766">
    <property type="entry name" value="Thioredoxin_domain"/>
</dbReference>